<reference evidence="11 12" key="1">
    <citation type="submission" date="2019-03" db="EMBL/GenBank/DDBJ databases">
        <title>Genomic Encyclopedia of Type Strains, Phase IV (KMG-IV): sequencing the most valuable type-strain genomes for metagenomic binning, comparative biology and taxonomic classification.</title>
        <authorList>
            <person name="Goeker M."/>
        </authorList>
    </citation>
    <scope>NUCLEOTIDE SEQUENCE [LARGE SCALE GENOMIC DNA]</scope>
    <source>
        <strain evidence="11 12">DSM 45934</strain>
    </source>
</reference>
<dbReference type="InterPro" id="IPR011527">
    <property type="entry name" value="ABC1_TM_dom"/>
</dbReference>
<evidence type="ECO:0000256" key="4">
    <source>
        <dbReference type="ARBA" id="ARBA00022840"/>
    </source>
</evidence>
<comment type="caution">
    <text evidence="11">The sequence shown here is derived from an EMBL/GenBank/DDBJ whole genome shotgun (WGS) entry which is preliminary data.</text>
</comment>
<organism evidence="11 12">
    <name type="scientific">Actinocrispum wychmicini</name>
    <dbReference type="NCBI Taxonomy" id="1213861"/>
    <lineage>
        <taxon>Bacteria</taxon>
        <taxon>Bacillati</taxon>
        <taxon>Actinomycetota</taxon>
        <taxon>Actinomycetes</taxon>
        <taxon>Pseudonocardiales</taxon>
        <taxon>Pseudonocardiaceae</taxon>
        <taxon>Actinocrispum</taxon>
    </lineage>
</organism>
<evidence type="ECO:0000256" key="2">
    <source>
        <dbReference type="ARBA" id="ARBA00022692"/>
    </source>
</evidence>
<gene>
    <name evidence="11" type="ORF">EV192_104547</name>
</gene>
<dbReference type="Pfam" id="PF00664">
    <property type="entry name" value="ABC_membrane"/>
    <property type="match status" value="1"/>
</dbReference>
<dbReference type="PROSITE" id="PS50929">
    <property type="entry name" value="ABC_TM1F"/>
    <property type="match status" value="1"/>
</dbReference>
<evidence type="ECO:0000259" key="10">
    <source>
        <dbReference type="PROSITE" id="PS50929"/>
    </source>
</evidence>
<dbReference type="Gene3D" id="3.40.50.300">
    <property type="entry name" value="P-loop containing nucleotide triphosphate hydrolases"/>
    <property type="match status" value="1"/>
</dbReference>
<dbReference type="CDD" id="cd03228">
    <property type="entry name" value="ABCC_MRP_Like"/>
    <property type="match status" value="1"/>
</dbReference>
<dbReference type="InterPro" id="IPR017871">
    <property type="entry name" value="ABC_transporter-like_CS"/>
</dbReference>
<feature type="domain" description="ABC transporter" evidence="9">
    <location>
        <begin position="334"/>
        <end position="559"/>
    </location>
</feature>
<keyword evidence="4 11" id="KW-0067">ATP-binding</keyword>
<keyword evidence="12" id="KW-1185">Reference proteome</keyword>
<evidence type="ECO:0000256" key="3">
    <source>
        <dbReference type="ARBA" id="ARBA00022741"/>
    </source>
</evidence>
<keyword evidence="6 8" id="KW-0472">Membrane</keyword>
<dbReference type="GO" id="GO:0034040">
    <property type="term" value="F:ATPase-coupled lipid transmembrane transporter activity"/>
    <property type="evidence" value="ECO:0007669"/>
    <property type="project" value="TreeGrafter"/>
</dbReference>
<dbReference type="InterPro" id="IPR003439">
    <property type="entry name" value="ABC_transporter-like_ATP-bd"/>
</dbReference>
<dbReference type="InterPro" id="IPR036640">
    <property type="entry name" value="ABC1_TM_sf"/>
</dbReference>
<dbReference type="SUPFAM" id="SSF90123">
    <property type="entry name" value="ABC transporter transmembrane region"/>
    <property type="match status" value="1"/>
</dbReference>
<evidence type="ECO:0000259" key="9">
    <source>
        <dbReference type="PROSITE" id="PS50893"/>
    </source>
</evidence>
<sequence length="593" mass="62337">MRTVTGRRLLLAEVGRQRGPLVRLAGWTVLEALPPLLSGQLVAQALDRGFVAGRPEIGVGYLLLLCACYVVASQATRRCYPAVATIVESLRDVLLRRVVDATLRRATAGGLPDLAAVARMTGQLETVRDVTAGVLLVVRRVAVTISAAVIGLLSLDPVIVLLVAPPLVLAVVGFGLLVTVLVRRQRHMVLADERLAASAGPVVENVRDVVACGAERYVRTTVGADIDAQFRATIRLARASALRVPILACGVYVPVILILTAAPSLRANGMSVGVLLGAIVYVTTNLESALRSLVQTVGNSGLRLSVALRRLAETSTVDTQLTVVAGAAPCGHDLELERVTFAYGPHAEPVIRDLSLSVPAGEHLAVVGPSGIGKSTLANLLAGVEIPQSGEIRVGGVPVAELGEAALLATVVLIPQEAYVFAGTLWENLTYLRQDATPDEVDTVVTLFGLKRLGGTHVELVPTVLSAGERQLVALARAYLSVAPVVVLDEATCHLDPVTEAAAEEAFAARPGTLVVIAHRITSARRARHILLMGDTEVRHGTHASLLDASALYRDLVGLWDGDRGSSEAPAASPTSTRQTTVTTRNPPGNNSK</sequence>
<protein>
    <submittedName>
        <fullName evidence="11">ATP-binding cassette subfamily C protein</fullName>
    </submittedName>
</protein>
<keyword evidence="5 8" id="KW-1133">Transmembrane helix</keyword>
<name>A0A4R2JKL9_9PSEU</name>
<feature type="transmembrane region" description="Helical" evidence="8">
    <location>
        <begin position="130"/>
        <end position="153"/>
    </location>
</feature>
<dbReference type="SUPFAM" id="SSF52540">
    <property type="entry name" value="P-loop containing nucleoside triphosphate hydrolases"/>
    <property type="match status" value="1"/>
</dbReference>
<accession>A0A4R2JKL9</accession>
<dbReference type="PROSITE" id="PS00211">
    <property type="entry name" value="ABC_TRANSPORTER_1"/>
    <property type="match status" value="1"/>
</dbReference>
<dbReference type="GO" id="GO:0005886">
    <property type="term" value="C:plasma membrane"/>
    <property type="evidence" value="ECO:0007669"/>
    <property type="project" value="UniProtKB-SubCell"/>
</dbReference>
<dbReference type="Pfam" id="PF00005">
    <property type="entry name" value="ABC_tran"/>
    <property type="match status" value="1"/>
</dbReference>
<dbReference type="Gene3D" id="1.20.1560.10">
    <property type="entry name" value="ABC transporter type 1, transmembrane domain"/>
    <property type="match status" value="1"/>
</dbReference>
<dbReference type="Proteomes" id="UP000295680">
    <property type="component" value="Unassembled WGS sequence"/>
</dbReference>
<dbReference type="GO" id="GO:0140359">
    <property type="term" value="F:ABC-type transporter activity"/>
    <property type="evidence" value="ECO:0007669"/>
    <property type="project" value="InterPro"/>
</dbReference>
<dbReference type="GO" id="GO:0016887">
    <property type="term" value="F:ATP hydrolysis activity"/>
    <property type="evidence" value="ECO:0007669"/>
    <property type="project" value="InterPro"/>
</dbReference>
<dbReference type="InterPro" id="IPR039421">
    <property type="entry name" value="Type_1_exporter"/>
</dbReference>
<feature type="domain" description="ABC transmembrane type-1" evidence="10">
    <location>
        <begin position="24"/>
        <end position="283"/>
    </location>
</feature>
<evidence type="ECO:0000256" key="6">
    <source>
        <dbReference type="ARBA" id="ARBA00023136"/>
    </source>
</evidence>
<dbReference type="SMART" id="SM00382">
    <property type="entry name" value="AAA"/>
    <property type="match status" value="1"/>
</dbReference>
<feature type="transmembrane region" description="Helical" evidence="8">
    <location>
        <begin position="241"/>
        <end position="262"/>
    </location>
</feature>
<feature type="transmembrane region" description="Helical" evidence="8">
    <location>
        <begin position="159"/>
        <end position="182"/>
    </location>
</feature>
<evidence type="ECO:0000313" key="12">
    <source>
        <dbReference type="Proteomes" id="UP000295680"/>
    </source>
</evidence>
<proteinExistence type="predicted"/>
<dbReference type="EMBL" id="SLWS01000004">
    <property type="protein sequence ID" value="TCO59704.1"/>
    <property type="molecule type" value="Genomic_DNA"/>
</dbReference>
<dbReference type="PROSITE" id="PS50893">
    <property type="entry name" value="ABC_TRANSPORTER_2"/>
    <property type="match status" value="1"/>
</dbReference>
<feature type="compositionally biased region" description="Low complexity" evidence="7">
    <location>
        <begin position="567"/>
        <end position="584"/>
    </location>
</feature>
<dbReference type="OrthoDB" id="9806127at2"/>
<evidence type="ECO:0000256" key="5">
    <source>
        <dbReference type="ARBA" id="ARBA00022989"/>
    </source>
</evidence>
<dbReference type="PANTHER" id="PTHR24221">
    <property type="entry name" value="ATP-BINDING CASSETTE SUB-FAMILY B"/>
    <property type="match status" value="1"/>
</dbReference>
<evidence type="ECO:0000256" key="7">
    <source>
        <dbReference type="SAM" id="MobiDB-lite"/>
    </source>
</evidence>
<comment type="subcellular location">
    <subcellularLocation>
        <location evidence="1">Cell membrane</location>
        <topology evidence="1">Multi-pass membrane protein</topology>
    </subcellularLocation>
</comment>
<evidence type="ECO:0000256" key="1">
    <source>
        <dbReference type="ARBA" id="ARBA00004651"/>
    </source>
</evidence>
<dbReference type="AlphaFoldDB" id="A0A4R2JKL9"/>
<feature type="region of interest" description="Disordered" evidence="7">
    <location>
        <begin position="564"/>
        <end position="593"/>
    </location>
</feature>
<keyword evidence="2 8" id="KW-0812">Transmembrane</keyword>
<dbReference type="PANTHER" id="PTHR24221:SF654">
    <property type="entry name" value="ATP-BINDING CASSETTE SUB-FAMILY B MEMBER 6"/>
    <property type="match status" value="1"/>
</dbReference>
<keyword evidence="3" id="KW-0547">Nucleotide-binding</keyword>
<dbReference type="InterPro" id="IPR027417">
    <property type="entry name" value="P-loop_NTPase"/>
</dbReference>
<evidence type="ECO:0000256" key="8">
    <source>
        <dbReference type="SAM" id="Phobius"/>
    </source>
</evidence>
<evidence type="ECO:0000313" key="11">
    <source>
        <dbReference type="EMBL" id="TCO59704.1"/>
    </source>
</evidence>
<dbReference type="GO" id="GO:0005524">
    <property type="term" value="F:ATP binding"/>
    <property type="evidence" value="ECO:0007669"/>
    <property type="project" value="UniProtKB-KW"/>
</dbReference>
<dbReference type="InterPro" id="IPR003593">
    <property type="entry name" value="AAA+_ATPase"/>
</dbReference>